<dbReference type="PANTHER" id="PTHR12341:SF7">
    <property type="entry name" value="5'-3' EXORIBONUCLEASE 1"/>
    <property type="match status" value="1"/>
</dbReference>
<accession>T0MDL4</accession>
<dbReference type="EMBL" id="KE647148">
    <property type="protein sequence ID" value="EQB61356.1"/>
    <property type="molecule type" value="Genomic_DNA"/>
</dbReference>
<dbReference type="Proteomes" id="UP000053780">
    <property type="component" value="Unassembled WGS sequence"/>
</dbReference>
<name>T0MDL4_9MICR</name>
<evidence type="ECO:0000256" key="1">
    <source>
        <dbReference type="ARBA" id="ARBA00038299"/>
    </source>
</evidence>
<dbReference type="GO" id="GO:0005634">
    <property type="term" value="C:nucleus"/>
    <property type="evidence" value="ECO:0007669"/>
    <property type="project" value="TreeGrafter"/>
</dbReference>
<dbReference type="HOGENOM" id="CLU_2121739_0_0_1"/>
<dbReference type="GO" id="GO:0000956">
    <property type="term" value="P:nuclear-transcribed mRNA catabolic process"/>
    <property type="evidence" value="ECO:0007669"/>
    <property type="project" value="TreeGrafter"/>
</dbReference>
<dbReference type="Gene3D" id="3.40.50.12390">
    <property type="match status" value="1"/>
</dbReference>
<evidence type="ECO:0000313" key="4">
    <source>
        <dbReference type="Proteomes" id="UP000053780"/>
    </source>
</evidence>
<reference evidence="3 4" key="1">
    <citation type="journal article" date="2013" name="BMC Genomics">
        <title>Genome sequencing and comparative genomics of honey bee microsporidia, Nosema apis reveal novel insights into host-parasite interactions.</title>
        <authorList>
            <person name="Chen Yp."/>
            <person name="Pettis J.S."/>
            <person name="Zhao Y."/>
            <person name="Liu X."/>
            <person name="Tallon L.J."/>
            <person name="Sadzewicz L.D."/>
            <person name="Li R."/>
            <person name="Zheng H."/>
            <person name="Huang S."/>
            <person name="Zhang X."/>
            <person name="Hamilton M.C."/>
            <person name="Pernal S.F."/>
            <person name="Melathopoulos A.P."/>
            <person name="Yan X."/>
            <person name="Evans J.D."/>
        </authorList>
    </citation>
    <scope>NUCLEOTIDE SEQUENCE [LARGE SCALE GENOMIC DNA]</scope>
    <source>
        <strain evidence="3 4">BRL 01</strain>
    </source>
</reference>
<dbReference type="AlphaFoldDB" id="T0MDL4"/>
<keyword evidence="4" id="KW-1185">Reference proteome</keyword>
<evidence type="ECO:0000259" key="2">
    <source>
        <dbReference type="Pfam" id="PF03159"/>
    </source>
</evidence>
<dbReference type="GO" id="GO:0004534">
    <property type="term" value="F:5'-3' RNA exonuclease activity"/>
    <property type="evidence" value="ECO:0007669"/>
    <property type="project" value="TreeGrafter"/>
</dbReference>
<comment type="similarity">
    <text evidence="1">Belongs to the 5'-3' exonuclease family.</text>
</comment>
<dbReference type="InterPro" id="IPR027073">
    <property type="entry name" value="5_3_exoribonuclease"/>
</dbReference>
<gene>
    <name evidence="3" type="ORF">NAPIS_ORF01067</name>
</gene>
<protein>
    <submittedName>
        <fullName evidence="3">5-3 exoribonuclease</fullName>
    </submittedName>
</protein>
<organism evidence="3 4">
    <name type="scientific">Vairimorpha apis BRL 01</name>
    <dbReference type="NCBI Taxonomy" id="1037528"/>
    <lineage>
        <taxon>Eukaryota</taxon>
        <taxon>Fungi</taxon>
        <taxon>Fungi incertae sedis</taxon>
        <taxon>Microsporidia</taxon>
        <taxon>Nosematidae</taxon>
        <taxon>Vairimorpha</taxon>
    </lineage>
</organism>
<dbReference type="OrthoDB" id="372487at2759"/>
<evidence type="ECO:0000313" key="3">
    <source>
        <dbReference type="EMBL" id="EQB61356.1"/>
    </source>
</evidence>
<proteinExistence type="inferred from homology"/>
<dbReference type="Pfam" id="PF03159">
    <property type="entry name" value="XRN_N"/>
    <property type="match status" value="1"/>
</dbReference>
<feature type="domain" description="Xrn1 N-terminal" evidence="2">
    <location>
        <begin position="2"/>
        <end position="85"/>
    </location>
</feature>
<dbReference type="VEuPathDB" id="MicrosporidiaDB:NAPIS_ORF01067"/>
<sequence length="114" mass="13452">MEFIHKGVLDICRFSLSHDKNYKHLKIIYSSYLVPGEGEQKIMNFIRKYHIVNPKDTHTMYSPDGDIIFLGVGLYDVNLYIMREDTYNNQNKKIYAKYVLKLAILVKNAENQNF</sequence>
<dbReference type="InterPro" id="IPR004859">
    <property type="entry name" value="Xrn1_N"/>
</dbReference>
<dbReference type="GO" id="GO:0003723">
    <property type="term" value="F:RNA binding"/>
    <property type="evidence" value="ECO:0007669"/>
    <property type="project" value="TreeGrafter"/>
</dbReference>
<dbReference type="PANTHER" id="PTHR12341">
    <property type="entry name" value="5'-&gt;3' EXORIBONUCLEASE"/>
    <property type="match status" value="1"/>
</dbReference>